<keyword evidence="2" id="KW-1133">Transmembrane helix</keyword>
<evidence type="ECO:0000313" key="4">
    <source>
        <dbReference type="RefSeq" id="XP_072578231.1"/>
    </source>
</evidence>
<feature type="compositionally biased region" description="Polar residues" evidence="1">
    <location>
        <begin position="53"/>
        <end position="64"/>
    </location>
</feature>
<feature type="region of interest" description="Disordered" evidence="1">
    <location>
        <begin position="1"/>
        <end position="103"/>
    </location>
</feature>
<dbReference type="GeneID" id="140594016"/>
<accession>A0ABM4XJL9</accession>
<gene>
    <name evidence="4" type="primary">CIST1</name>
</gene>
<dbReference type="RefSeq" id="XP_072578231.1">
    <property type="nucleotide sequence ID" value="XM_072722130.1"/>
</dbReference>
<feature type="transmembrane region" description="Helical" evidence="2">
    <location>
        <begin position="108"/>
        <end position="128"/>
    </location>
</feature>
<keyword evidence="3" id="KW-1185">Reference proteome</keyword>
<proteinExistence type="predicted"/>
<organism evidence="3 4">
    <name type="scientific">Vulpes vulpes</name>
    <name type="common">Red fox</name>
    <dbReference type="NCBI Taxonomy" id="9627"/>
    <lineage>
        <taxon>Eukaryota</taxon>
        <taxon>Metazoa</taxon>
        <taxon>Chordata</taxon>
        <taxon>Craniata</taxon>
        <taxon>Vertebrata</taxon>
        <taxon>Euteleostomi</taxon>
        <taxon>Mammalia</taxon>
        <taxon>Eutheria</taxon>
        <taxon>Laurasiatheria</taxon>
        <taxon>Carnivora</taxon>
        <taxon>Caniformia</taxon>
        <taxon>Canidae</taxon>
        <taxon>Vulpes</taxon>
    </lineage>
</organism>
<protein>
    <submittedName>
        <fullName evidence="4">LOW QUALITY PROTEIN: uncharacterized homolog</fullName>
    </submittedName>
</protein>
<keyword evidence="2" id="KW-0812">Transmembrane</keyword>
<name>A0ABM4XJL9_VULVU</name>
<evidence type="ECO:0000256" key="2">
    <source>
        <dbReference type="SAM" id="Phobius"/>
    </source>
</evidence>
<sequence>MISHRSSSSEANPTIQPSSSSTSPGLAPTFPQPETVTPPSSGSPGSELTTTSHSPNSTTLTLHWSSSSPSPRTEPPSMPSNTTDGTSVAPGPAPGDTGAPELHRNPGVVVAVCLLVSVLLLGAVLMAVRCHHRGVSKS</sequence>
<dbReference type="Proteomes" id="UP001652641">
    <property type="component" value="Chromosome 9"/>
</dbReference>
<keyword evidence="2" id="KW-0472">Membrane</keyword>
<evidence type="ECO:0000313" key="3">
    <source>
        <dbReference type="Proteomes" id="UP001652641"/>
    </source>
</evidence>
<feature type="compositionally biased region" description="Low complexity" evidence="1">
    <location>
        <begin position="33"/>
        <end position="52"/>
    </location>
</feature>
<reference evidence="4" key="1">
    <citation type="submission" date="2025-08" db="UniProtKB">
        <authorList>
            <consortium name="RefSeq"/>
        </authorList>
    </citation>
    <scope>IDENTIFICATION</scope>
    <source>
        <tissue evidence="4">Cell line</tissue>
    </source>
</reference>
<feature type="compositionally biased region" description="Polar residues" evidence="1">
    <location>
        <begin position="1"/>
        <end position="17"/>
    </location>
</feature>
<evidence type="ECO:0000256" key="1">
    <source>
        <dbReference type="SAM" id="MobiDB-lite"/>
    </source>
</evidence>